<evidence type="ECO:0000256" key="3">
    <source>
        <dbReference type="ARBA" id="ARBA00022691"/>
    </source>
</evidence>
<organism evidence="6 7">
    <name type="scientific">Endocarpon pusillum</name>
    <dbReference type="NCBI Taxonomy" id="364733"/>
    <lineage>
        <taxon>Eukaryota</taxon>
        <taxon>Fungi</taxon>
        <taxon>Dikarya</taxon>
        <taxon>Ascomycota</taxon>
        <taxon>Pezizomycotina</taxon>
        <taxon>Eurotiomycetes</taxon>
        <taxon>Chaetothyriomycetidae</taxon>
        <taxon>Verrucariales</taxon>
        <taxon>Verrucariaceae</taxon>
        <taxon>Endocarpon</taxon>
    </lineage>
</organism>
<dbReference type="GO" id="GO:0016433">
    <property type="term" value="F:rRNA (adenine) methyltransferase activity"/>
    <property type="evidence" value="ECO:0007669"/>
    <property type="project" value="UniProtKB-UniRule"/>
</dbReference>
<keyword evidence="7" id="KW-1185">Reference proteome</keyword>
<dbReference type="EMBL" id="JAACFV010000001">
    <property type="protein sequence ID" value="KAF7514289.1"/>
    <property type="molecule type" value="Genomic_DNA"/>
</dbReference>
<protein>
    <recommendedName>
        <fullName evidence="4">25S rRNA adenine-N(1) methyltransferase</fullName>
        <ecNumber evidence="4">2.1.1.-</ecNumber>
    </recommendedName>
</protein>
<dbReference type="Proteomes" id="UP000606974">
    <property type="component" value="Unassembled WGS sequence"/>
</dbReference>
<dbReference type="Pfam" id="PF11968">
    <property type="entry name" value="Bmt2"/>
    <property type="match status" value="1"/>
</dbReference>
<feature type="compositionally biased region" description="Basic residues" evidence="5">
    <location>
        <begin position="1"/>
        <end position="14"/>
    </location>
</feature>
<dbReference type="OrthoDB" id="5954793at2759"/>
<dbReference type="AlphaFoldDB" id="A0A8H7ATW1"/>
<gene>
    <name evidence="6" type="ORF">GJ744_000059</name>
</gene>
<dbReference type="HAMAP" id="MF_03044">
    <property type="entry name" value="BMT2"/>
    <property type="match status" value="1"/>
</dbReference>
<keyword evidence="4" id="KW-0539">Nucleus</keyword>
<evidence type="ECO:0000256" key="4">
    <source>
        <dbReference type="HAMAP-Rule" id="MF_03044"/>
    </source>
</evidence>
<evidence type="ECO:0000256" key="5">
    <source>
        <dbReference type="SAM" id="MobiDB-lite"/>
    </source>
</evidence>
<keyword evidence="2 4" id="KW-0808">Transferase</keyword>
<evidence type="ECO:0000256" key="2">
    <source>
        <dbReference type="ARBA" id="ARBA00022679"/>
    </source>
</evidence>
<feature type="binding site" evidence="4">
    <location>
        <position position="139"/>
    </location>
    <ligand>
        <name>S-adenosyl-L-methionine</name>
        <dbReference type="ChEBI" id="CHEBI:59789"/>
    </ligand>
</feature>
<dbReference type="InterPro" id="IPR021867">
    <property type="entry name" value="Bmt2/SAMTOR"/>
</dbReference>
<feature type="binding site" evidence="4">
    <location>
        <position position="119"/>
    </location>
    <ligand>
        <name>S-adenosyl-L-methionine</name>
        <dbReference type="ChEBI" id="CHEBI:59789"/>
    </ligand>
</feature>
<evidence type="ECO:0000256" key="1">
    <source>
        <dbReference type="ARBA" id="ARBA00022603"/>
    </source>
</evidence>
<evidence type="ECO:0000313" key="7">
    <source>
        <dbReference type="Proteomes" id="UP000606974"/>
    </source>
</evidence>
<keyword evidence="3 4" id="KW-0949">S-adenosyl-L-methionine</keyword>
<feature type="region of interest" description="Disordered" evidence="5">
    <location>
        <begin position="1"/>
        <end position="32"/>
    </location>
</feature>
<evidence type="ECO:0000313" key="6">
    <source>
        <dbReference type="EMBL" id="KAF7514289.1"/>
    </source>
</evidence>
<keyword evidence="1 4" id="KW-0489">Methyltransferase</keyword>
<comment type="subcellular location">
    <subcellularLocation>
        <location evidence="4">Nucleus</location>
        <location evidence="4">Nucleolus</location>
    </subcellularLocation>
</comment>
<accession>A0A8H7ATW1</accession>
<dbReference type="GO" id="GO:0005730">
    <property type="term" value="C:nucleolus"/>
    <property type="evidence" value="ECO:0007669"/>
    <property type="project" value="UniProtKB-SubCell"/>
</dbReference>
<name>A0A8H7ATW1_9EURO</name>
<comment type="similarity">
    <text evidence="4">Belongs to the BMT2 family.</text>
</comment>
<dbReference type="EC" id="2.1.1.-" evidence="4"/>
<comment type="caution">
    <text evidence="6">The sequence shown here is derived from an EMBL/GenBank/DDBJ whole genome shotgun (WGS) entry which is preliminary data.</text>
</comment>
<proteinExistence type="inferred from homology"/>
<dbReference type="PANTHER" id="PTHR21008">
    <property type="entry name" value="S-ADENOSYLMETHIONINE SENSOR UPSTREAM OF MTORC1-RELATED"/>
    <property type="match status" value="1"/>
</dbReference>
<sequence>MAAKSKKPKLKSIIRGRPPLAKTPTASLSSKTTRNLIRTHHNLQKAYTQALKDDNDSKARELEAEITAQGGLAKYQVASTQGQSAARGGDSSRVLVEWLQPILQGAHERSHRFRVLEVGTLSTKNACSRVSCLDVRRIDLKSQDPGIEEIDFMELAVPRDGEKFHVISLSLVLNYVSDPASRGEMLARVPKLLENPTQESVIPSLFLVLPLACVANSRYLTEERLSQIMYALGLHLTKQRITSKLYYSLWTFGPIGENSSHIQIKKEVLRSGATRNNFAITLDTRELG</sequence>
<reference evidence="6" key="1">
    <citation type="submission" date="2020-02" db="EMBL/GenBank/DDBJ databases">
        <authorList>
            <person name="Palmer J.M."/>
        </authorList>
    </citation>
    <scope>NUCLEOTIDE SEQUENCE</scope>
    <source>
        <strain evidence="6">EPUS1.4</strain>
        <tissue evidence="6">Thallus</tissue>
    </source>
</reference>
<dbReference type="PANTHER" id="PTHR21008:SF1">
    <property type="entry name" value="25S RRNA (ADENINE(2142)-N(1))-METHYLTRANSFERASE"/>
    <property type="match status" value="1"/>
</dbReference>
<comment type="function">
    <text evidence="4">S-adenosyl-L-methionine-dependent methyltransferase that specifically methylates the N(1) position of an adenine present in helix 65 in 25S rRNA.</text>
</comment>